<protein>
    <submittedName>
        <fullName evidence="1">Uncharacterized protein</fullName>
    </submittedName>
</protein>
<name>A0ABT2SBC2_9FIRM</name>
<dbReference type="EMBL" id="JAOQKI010000003">
    <property type="protein sequence ID" value="MCU6716236.1"/>
    <property type="molecule type" value="Genomic_DNA"/>
</dbReference>
<evidence type="ECO:0000313" key="2">
    <source>
        <dbReference type="Proteomes" id="UP001209666"/>
    </source>
</evidence>
<comment type="caution">
    <text evidence="1">The sequence shown here is derived from an EMBL/GenBank/DDBJ whole genome shotgun (WGS) entry which is preliminary data.</text>
</comment>
<dbReference type="RefSeq" id="WP_262623382.1">
    <property type="nucleotide sequence ID" value="NZ_JAOQKI010000003.1"/>
</dbReference>
<sequence length="140" mass="15268">MKDTIRKITLRLCMFLAVCFTFLIFGNVKSVSVADASAILYKNGTKVQSYATMDEAFNAMTDSTAKYSVNLKGQHVVARTSWPKVKSITIDGGENSAQLILPEGTTTLNSNGTGTVDIKSDCQMLGTFHMPNVTQKDEMT</sequence>
<dbReference type="Proteomes" id="UP001209666">
    <property type="component" value="Unassembled WGS sequence"/>
</dbReference>
<proteinExistence type="predicted"/>
<organism evidence="1 2">
    <name type="scientific">Roseburia amylophila</name>
    <dbReference type="NCBI Taxonomy" id="2981794"/>
    <lineage>
        <taxon>Bacteria</taxon>
        <taxon>Bacillati</taxon>
        <taxon>Bacillota</taxon>
        <taxon>Clostridia</taxon>
        <taxon>Lachnospirales</taxon>
        <taxon>Lachnospiraceae</taxon>
        <taxon>Roseburia</taxon>
    </lineage>
</organism>
<reference evidence="1 2" key="1">
    <citation type="journal article" date="2021" name="ISME Commun">
        <title>Automated analysis of genomic sequences facilitates high-throughput and comprehensive description of bacteria.</title>
        <authorList>
            <person name="Hitch T.C.A."/>
        </authorList>
    </citation>
    <scope>NUCLEOTIDE SEQUENCE [LARGE SCALE GENOMIC DNA]</scope>
    <source>
        <strain evidence="1 2">Sanger_19</strain>
    </source>
</reference>
<gene>
    <name evidence="1" type="ORF">OCV43_02955</name>
</gene>
<keyword evidence="2" id="KW-1185">Reference proteome</keyword>
<evidence type="ECO:0000313" key="1">
    <source>
        <dbReference type="EMBL" id="MCU6716236.1"/>
    </source>
</evidence>
<accession>A0ABT2SBC2</accession>